<reference evidence="1 2" key="1">
    <citation type="journal article" date="2013" name="Curr. Biol.">
        <title>The Genome of the Foraminiferan Reticulomyxa filosa.</title>
        <authorList>
            <person name="Glockner G."/>
            <person name="Hulsmann N."/>
            <person name="Schleicher M."/>
            <person name="Noegel A.A."/>
            <person name="Eichinger L."/>
            <person name="Gallinger C."/>
            <person name="Pawlowski J."/>
            <person name="Sierra R."/>
            <person name="Euteneuer U."/>
            <person name="Pillet L."/>
            <person name="Moustafa A."/>
            <person name="Platzer M."/>
            <person name="Groth M."/>
            <person name="Szafranski K."/>
            <person name="Schliwa M."/>
        </authorList>
    </citation>
    <scope>NUCLEOTIDE SEQUENCE [LARGE SCALE GENOMIC DNA]</scope>
</reference>
<evidence type="ECO:0000313" key="1">
    <source>
        <dbReference type="EMBL" id="ETO18117.1"/>
    </source>
</evidence>
<name>X6MXA8_RETFI</name>
<dbReference type="EMBL" id="ASPP01015480">
    <property type="protein sequence ID" value="ETO18117.1"/>
    <property type="molecule type" value="Genomic_DNA"/>
</dbReference>
<dbReference type="AlphaFoldDB" id="X6MXA8"/>
<organism evidence="1 2">
    <name type="scientific">Reticulomyxa filosa</name>
    <dbReference type="NCBI Taxonomy" id="46433"/>
    <lineage>
        <taxon>Eukaryota</taxon>
        <taxon>Sar</taxon>
        <taxon>Rhizaria</taxon>
        <taxon>Retaria</taxon>
        <taxon>Foraminifera</taxon>
        <taxon>Monothalamids</taxon>
        <taxon>Reticulomyxidae</taxon>
        <taxon>Reticulomyxa</taxon>
    </lineage>
</organism>
<comment type="caution">
    <text evidence="1">The sequence shown here is derived from an EMBL/GenBank/DDBJ whole genome shotgun (WGS) entry which is preliminary data.</text>
</comment>
<accession>X6MXA8</accession>
<gene>
    <name evidence="1" type="ORF">RFI_19170</name>
</gene>
<dbReference type="Proteomes" id="UP000023152">
    <property type="component" value="Unassembled WGS sequence"/>
</dbReference>
<evidence type="ECO:0000313" key="2">
    <source>
        <dbReference type="Proteomes" id="UP000023152"/>
    </source>
</evidence>
<keyword evidence="2" id="KW-1185">Reference proteome</keyword>
<protein>
    <submittedName>
        <fullName evidence="1">Uncharacterized protein</fullName>
    </submittedName>
</protein>
<proteinExistence type="predicted"/>
<sequence length="233" mass="26746">MTEQTKRKRGRPIDIEIPPDIENDRVSVKPANVMSRKILLQQKQQTVPNNSLDAFHPSKKCKLEPQQLENNQDLSNTSIKKESISYINPMQLPFYLRFDETELQKIKAADVLGIHKSQLDSVGRRKFSDKVACDTMTQMFNEKNAISSGSCSLKLLVKGNTTYDQIMRGIAKTLDSPMIYEHTIRLVVEDKVINRIEMLRDKFMSQIEDWIKHDIPLEKRVLDGALFVEQVGG</sequence>